<dbReference type="Pfam" id="PF13302">
    <property type="entry name" value="Acetyltransf_3"/>
    <property type="match status" value="1"/>
</dbReference>
<name>A0A4S8KFE0_MUSBA</name>
<evidence type="ECO:0000313" key="4">
    <source>
        <dbReference type="Proteomes" id="UP000317650"/>
    </source>
</evidence>
<comment type="caution">
    <text evidence="3">The sequence shown here is derived from an EMBL/GenBank/DDBJ whole genome shotgun (WGS) entry which is preliminary data.</text>
</comment>
<dbReference type="GO" id="GO:0016747">
    <property type="term" value="F:acyltransferase activity, transferring groups other than amino-acyl groups"/>
    <property type="evidence" value="ECO:0007669"/>
    <property type="project" value="InterPro"/>
</dbReference>
<dbReference type="PROSITE" id="PS51186">
    <property type="entry name" value="GNAT"/>
    <property type="match status" value="1"/>
</dbReference>
<sequence length="189" mass="21285">MQADSSAVPPNHDHRKQEPDITLRPFDLSDVGAFMTWASDPRVTSFQRRGPCTSEEDARRYLADHVLPHPWYRAICVDGRLVGSINAKPGQGEERFKASIAYRLAYQHWGRGIATAALRAAVSSLLEEWPHLERLEAIAEVENPASQRVLEKAGFLREGLLRKYVMLHGKSRDVVMYSLPATHPNSDDI</sequence>
<dbReference type="PANTHER" id="PTHR46067">
    <property type="entry name" value="ACYL-COA N-ACYLTRANSFERASES (NAT) SUPERFAMILY PROTEIN"/>
    <property type="match status" value="1"/>
</dbReference>
<accession>A0A4S8KFE0</accession>
<dbReference type="EMBL" id="PYDT01000001">
    <property type="protein sequence ID" value="THU73967.1"/>
    <property type="molecule type" value="Genomic_DNA"/>
</dbReference>
<dbReference type="STRING" id="52838.A0A4S8KFE0"/>
<dbReference type="InterPro" id="IPR016181">
    <property type="entry name" value="Acyl_CoA_acyltransferase"/>
</dbReference>
<gene>
    <name evidence="3" type="ORF">C4D60_Mb04t28410</name>
</gene>
<reference evidence="3 4" key="1">
    <citation type="journal article" date="2019" name="Nat. Plants">
        <title>Genome sequencing of Musa balbisiana reveals subgenome evolution and function divergence in polyploid bananas.</title>
        <authorList>
            <person name="Yao X."/>
        </authorList>
    </citation>
    <scope>NUCLEOTIDE SEQUENCE [LARGE SCALE GENOMIC DNA]</scope>
    <source>
        <strain evidence="4">cv. DH-PKW</strain>
        <tissue evidence="3">Leaves</tissue>
    </source>
</reference>
<dbReference type="PANTHER" id="PTHR46067:SF2">
    <property type="entry name" value="ACETYLTRANSFERASE, GNAT FAMILY PROTEIN, EXPRESSED"/>
    <property type="match status" value="1"/>
</dbReference>
<evidence type="ECO:0000259" key="2">
    <source>
        <dbReference type="PROSITE" id="PS51186"/>
    </source>
</evidence>
<feature type="region of interest" description="Disordered" evidence="1">
    <location>
        <begin position="1"/>
        <end position="22"/>
    </location>
</feature>
<feature type="domain" description="N-acetyltransferase" evidence="2">
    <location>
        <begin position="21"/>
        <end position="182"/>
    </location>
</feature>
<dbReference type="Gene3D" id="3.40.630.30">
    <property type="match status" value="1"/>
</dbReference>
<keyword evidence="4" id="KW-1185">Reference proteome</keyword>
<organism evidence="3 4">
    <name type="scientific">Musa balbisiana</name>
    <name type="common">Banana</name>
    <dbReference type="NCBI Taxonomy" id="52838"/>
    <lineage>
        <taxon>Eukaryota</taxon>
        <taxon>Viridiplantae</taxon>
        <taxon>Streptophyta</taxon>
        <taxon>Embryophyta</taxon>
        <taxon>Tracheophyta</taxon>
        <taxon>Spermatophyta</taxon>
        <taxon>Magnoliopsida</taxon>
        <taxon>Liliopsida</taxon>
        <taxon>Zingiberales</taxon>
        <taxon>Musaceae</taxon>
        <taxon>Musa</taxon>
    </lineage>
</organism>
<evidence type="ECO:0000256" key="1">
    <source>
        <dbReference type="SAM" id="MobiDB-lite"/>
    </source>
</evidence>
<dbReference type="InterPro" id="IPR000182">
    <property type="entry name" value="GNAT_dom"/>
</dbReference>
<protein>
    <recommendedName>
        <fullName evidence="2">N-acetyltransferase domain-containing protein</fullName>
    </recommendedName>
</protein>
<dbReference type="AlphaFoldDB" id="A0A4S8KFE0"/>
<dbReference type="SUPFAM" id="SSF55729">
    <property type="entry name" value="Acyl-CoA N-acyltransferases (Nat)"/>
    <property type="match status" value="1"/>
</dbReference>
<proteinExistence type="predicted"/>
<dbReference type="Proteomes" id="UP000317650">
    <property type="component" value="Chromosome 4"/>
</dbReference>
<evidence type="ECO:0000313" key="3">
    <source>
        <dbReference type="EMBL" id="THU73967.1"/>
    </source>
</evidence>
<feature type="compositionally biased region" description="Basic and acidic residues" evidence="1">
    <location>
        <begin position="11"/>
        <end position="21"/>
    </location>
</feature>